<evidence type="ECO:0000313" key="2">
    <source>
        <dbReference type="EMBL" id="RRT67444.1"/>
    </source>
</evidence>
<dbReference type="AlphaFoldDB" id="A0A426ZU59"/>
<sequence length="129" mass="14778">MLRPGVTQEWVDEGELPSDRTKNRRWRMLYDVLAEARHREVVVRRRVFVCASELVLDESLSHQHMGAVYHRGISPSGRKERGSDDESSGAQLPKSKASIRKDVDSEEHHSTTETDLPITNEEMLIQGNR</sequence>
<proteinExistence type="predicted"/>
<dbReference type="Proteomes" id="UP000287651">
    <property type="component" value="Unassembled WGS sequence"/>
</dbReference>
<dbReference type="EMBL" id="AMZH03005044">
    <property type="protein sequence ID" value="RRT67444.1"/>
    <property type="molecule type" value="Genomic_DNA"/>
</dbReference>
<evidence type="ECO:0000256" key="1">
    <source>
        <dbReference type="SAM" id="MobiDB-lite"/>
    </source>
</evidence>
<feature type="region of interest" description="Disordered" evidence="1">
    <location>
        <begin position="65"/>
        <end position="129"/>
    </location>
</feature>
<gene>
    <name evidence="2" type="ORF">B296_00018506</name>
</gene>
<feature type="compositionally biased region" description="Basic and acidic residues" evidence="1">
    <location>
        <begin position="99"/>
        <end position="112"/>
    </location>
</feature>
<organism evidence="2 3">
    <name type="scientific">Ensete ventricosum</name>
    <name type="common">Abyssinian banana</name>
    <name type="synonym">Musa ensete</name>
    <dbReference type="NCBI Taxonomy" id="4639"/>
    <lineage>
        <taxon>Eukaryota</taxon>
        <taxon>Viridiplantae</taxon>
        <taxon>Streptophyta</taxon>
        <taxon>Embryophyta</taxon>
        <taxon>Tracheophyta</taxon>
        <taxon>Spermatophyta</taxon>
        <taxon>Magnoliopsida</taxon>
        <taxon>Liliopsida</taxon>
        <taxon>Zingiberales</taxon>
        <taxon>Musaceae</taxon>
        <taxon>Ensete</taxon>
    </lineage>
</organism>
<comment type="caution">
    <text evidence="2">The sequence shown here is derived from an EMBL/GenBank/DDBJ whole genome shotgun (WGS) entry which is preliminary data.</text>
</comment>
<protein>
    <submittedName>
        <fullName evidence="2">Uncharacterized protein</fullName>
    </submittedName>
</protein>
<name>A0A426ZU59_ENSVE</name>
<accession>A0A426ZU59</accession>
<evidence type="ECO:0000313" key="3">
    <source>
        <dbReference type="Proteomes" id="UP000287651"/>
    </source>
</evidence>
<reference evidence="2 3" key="1">
    <citation type="journal article" date="2014" name="Agronomy (Basel)">
        <title>A Draft Genome Sequence for Ensete ventricosum, the Drought-Tolerant Tree Against Hunger.</title>
        <authorList>
            <person name="Harrison J."/>
            <person name="Moore K.A."/>
            <person name="Paszkiewicz K."/>
            <person name="Jones T."/>
            <person name="Grant M."/>
            <person name="Ambacheew D."/>
            <person name="Muzemil S."/>
            <person name="Studholme D.J."/>
        </authorList>
    </citation>
    <scope>NUCLEOTIDE SEQUENCE [LARGE SCALE GENOMIC DNA]</scope>
</reference>